<evidence type="ECO:0000313" key="1">
    <source>
        <dbReference type="EMBL" id="MBG0565373.1"/>
    </source>
</evidence>
<dbReference type="RefSeq" id="WP_196417130.1">
    <property type="nucleotide sequence ID" value="NZ_JADQTO010000014.1"/>
</dbReference>
<dbReference type="EMBL" id="JADQTO010000014">
    <property type="protein sequence ID" value="MBG0565373.1"/>
    <property type="molecule type" value="Genomic_DNA"/>
</dbReference>
<evidence type="ECO:0000313" key="2">
    <source>
        <dbReference type="Proteomes" id="UP000598146"/>
    </source>
</evidence>
<reference evidence="1" key="1">
    <citation type="submission" date="2020-11" db="EMBL/GenBank/DDBJ databases">
        <title>Isolation and identification of active actinomycetes.</title>
        <authorList>
            <person name="Sun X."/>
        </authorList>
    </citation>
    <scope>NUCLEOTIDE SEQUENCE</scope>
    <source>
        <strain evidence="1">NEAU-A11</strain>
    </source>
</reference>
<gene>
    <name evidence="1" type="ORF">I4J89_28355</name>
</gene>
<keyword evidence="2" id="KW-1185">Reference proteome</keyword>
<sequence length="146" mass="16552">MSAPKDARGIPPERIAAMRVVRDAARRHVGDRPGFDCLLGFLTFEQAGRADPGLCWSLFLEPAELLRRFTGRYESAYARRPLALFLLRRGIQSPDRDTLVLSSRILQQIETIRADRSLRWPFIFLDANEDGVAAAIAVHNGFWTRD</sequence>
<organism evidence="1 2">
    <name type="scientific">Actinoplanes aureus</name>
    <dbReference type="NCBI Taxonomy" id="2792083"/>
    <lineage>
        <taxon>Bacteria</taxon>
        <taxon>Bacillati</taxon>
        <taxon>Actinomycetota</taxon>
        <taxon>Actinomycetes</taxon>
        <taxon>Micromonosporales</taxon>
        <taxon>Micromonosporaceae</taxon>
        <taxon>Actinoplanes</taxon>
    </lineage>
</organism>
<name>A0A931CDV0_9ACTN</name>
<comment type="caution">
    <text evidence="1">The sequence shown here is derived from an EMBL/GenBank/DDBJ whole genome shotgun (WGS) entry which is preliminary data.</text>
</comment>
<dbReference type="AlphaFoldDB" id="A0A931CDV0"/>
<proteinExistence type="predicted"/>
<protein>
    <submittedName>
        <fullName evidence="1">Uncharacterized protein</fullName>
    </submittedName>
</protein>
<dbReference type="Proteomes" id="UP000598146">
    <property type="component" value="Unassembled WGS sequence"/>
</dbReference>
<accession>A0A931CDV0</accession>